<protein>
    <recommendedName>
        <fullName evidence="2">riboflavin kinase</fullName>
        <ecNumber evidence="2">2.7.1.26</ecNumber>
    </recommendedName>
</protein>
<evidence type="ECO:0000256" key="4">
    <source>
        <dbReference type="ARBA" id="ARBA00022643"/>
    </source>
</evidence>
<dbReference type="UniPathway" id="UPA00276">
    <property type="reaction ID" value="UER00406"/>
</dbReference>
<dbReference type="SUPFAM" id="SSF82114">
    <property type="entry name" value="Riboflavin kinase-like"/>
    <property type="match status" value="1"/>
</dbReference>
<accession>A0A448YYJ9</accession>
<dbReference type="InterPro" id="IPR023465">
    <property type="entry name" value="Riboflavin_kinase_dom_sf"/>
</dbReference>
<evidence type="ECO:0000259" key="9">
    <source>
        <dbReference type="SMART" id="SM00904"/>
    </source>
</evidence>
<evidence type="ECO:0000256" key="3">
    <source>
        <dbReference type="ARBA" id="ARBA00022630"/>
    </source>
</evidence>
<name>A0A448YYJ9_9STRA</name>
<comment type="pathway">
    <text evidence="1">Cofactor biosynthesis; FMN biosynthesis; FMN from riboflavin (ATP route): step 1/1.</text>
</comment>
<reference evidence="10 11" key="1">
    <citation type="submission" date="2019-01" db="EMBL/GenBank/DDBJ databases">
        <authorList>
            <person name="Ferrante I. M."/>
        </authorList>
    </citation>
    <scope>NUCLEOTIDE SEQUENCE [LARGE SCALE GENOMIC DNA]</scope>
    <source>
        <strain evidence="10 11">B856</strain>
    </source>
</reference>
<keyword evidence="5" id="KW-0808">Transferase</keyword>
<dbReference type="GO" id="GO:0005524">
    <property type="term" value="F:ATP binding"/>
    <property type="evidence" value="ECO:0007669"/>
    <property type="project" value="UniProtKB-KW"/>
</dbReference>
<evidence type="ECO:0000256" key="5">
    <source>
        <dbReference type="ARBA" id="ARBA00022679"/>
    </source>
</evidence>
<dbReference type="GO" id="GO:0009231">
    <property type="term" value="P:riboflavin biosynthetic process"/>
    <property type="evidence" value="ECO:0007669"/>
    <property type="project" value="InterPro"/>
</dbReference>
<evidence type="ECO:0000256" key="8">
    <source>
        <dbReference type="SAM" id="MobiDB-lite"/>
    </source>
</evidence>
<dbReference type="Gene3D" id="2.40.30.30">
    <property type="entry name" value="Riboflavin kinase-like"/>
    <property type="match status" value="1"/>
</dbReference>
<dbReference type="InterPro" id="IPR023468">
    <property type="entry name" value="Riboflavin_kinase"/>
</dbReference>
<dbReference type="GO" id="GO:0008531">
    <property type="term" value="F:riboflavin kinase activity"/>
    <property type="evidence" value="ECO:0007669"/>
    <property type="project" value="UniProtKB-EC"/>
</dbReference>
<feature type="region of interest" description="Disordered" evidence="8">
    <location>
        <begin position="1"/>
        <end position="22"/>
    </location>
</feature>
<feature type="domain" description="Riboflavin kinase" evidence="9">
    <location>
        <begin position="22"/>
        <end position="170"/>
    </location>
</feature>
<dbReference type="SMART" id="SM00904">
    <property type="entry name" value="Flavokinase"/>
    <property type="match status" value="1"/>
</dbReference>
<dbReference type="OrthoDB" id="276388at2759"/>
<proteinExistence type="predicted"/>
<dbReference type="GO" id="GO:0009398">
    <property type="term" value="P:FMN biosynthetic process"/>
    <property type="evidence" value="ECO:0007669"/>
    <property type="project" value="UniProtKB-UniPathway"/>
</dbReference>
<dbReference type="AlphaFoldDB" id="A0A448YYJ9"/>
<dbReference type="PANTHER" id="PTHR22749">
    <property type="entry name" value="RIBOFLAVIN KINASE/FMN ADENYLYLTRANSFERASE"/>
    <property type="match status" value="1"/>
</dbReference>
<keyword evidence="7" id="KW-0067">ATP-binding</keyword>
<dbReference type="PANTHER" id="PTHR22749:SF6">
    <property type="entry name" value="RIBOFLAVIN KINASE"/>
    <property type="match status" value="1"/>
</dbReference>
<keyword evidence="6" id="KW-0547">Nucleotide-binding</keyword>
<evidence type="ECO:0000256" key="7">
    <source>
        <dbReference type="ARBA" id="ARBA00022840"/>
    </source>
</evidence>
<dbReference type="EMBL" id="CAACVS010000041">
    <property type="protein sequence ID" value="VEU34881.1"/>
    <property type="molecule type" value="Genomic_DNA"/>
</dbReference>
<keyword evidence="3" id="KW-0285">Flavoprotein</keyword>
<evidence type="ECO:0000313" key="11">
    <source>
        <dbReference type="Proteomes" id="UP000291116"/>
    </source>
</evidence>
<evidence type="ECO:0000256" key="1">
    <source>
        <dbReference type="ARBA" id="ARBA00005201"/>
    </source>
</evidence>
<evidence type="ECO:0000256" key="6">
    <source>
        <dbReference type="ARBA" id="ARBA00022741"/>
    </source>
</evidence>
<evidence type="ECO:0000313" key="10">
    <source>
        <dbReference type="EMBL" id="VEU34881.1"/>
    </source>
</evidence>
<sequence length="193" mass="21299">MSPAPLETCGGTTQQQQPSEGALPLRLTSVVVRGYGRGSTDLGIPTANLSRENIKLNLVGVSFDDLPTGIYWGFCRVGDNPTIFKTACSIGYNPYYGNQRKTVEPHLIASPGDERRYQSSCGETLLGDLYDQPIRLSLLEYMRPELPFEGLEKLVAAIKKDIMDAERLGEKKDPTTMEEKAWVACDDEPIPQS</sequence>
<dbReference type="InterPro" id="IPR015865">
    <property type="entry name" value="Riboflavin_kinase_bac/euk"/>
</dbReference>
<keyword evidence="4" id="KW-0288">FMN</keyword>
<evidence type="ECO:0000256" key="2">
    <source>
        <dbReference type="ARBA" id="ARBA00012105"/>
    </source>
</evidence>
<feature type="compositionally biased region" description="Polar residues" evidence="8">
    <location>
        <begin position="10"/>
        <end position="19"/>
    </location>
</feature>
<dbReference type="Pfam" id="PF01687">
    <property type="entry name" value="Flavokinase"/>
    <property type="match status" value="1"/>
</dbReference>
<dbReference type="Proteomes" id="UP000291116">
    <property type="component" value="Unassembled WGS sequence"/>
</dbReference>
<keyword evidence="11" id="KW-1185">Reference proteome</keyword>
<gene>
    <name evidence="10" type="ORF">PSNMU_V1.4_AUG-EV-PASAV3_0016010</name>
</gene>
<dbReference type="EC" id="2.7.1.26" evidence="2"/>
<organism evidence="10 11">
    <name type="scientific">Pseudo-nitzschia multistriata</name>
    <dbReference type="NCBI Taxonomy" id="183589"/>
    <lineage>
        <taxon>Eukaryota</taxon>
        <taxon>Sar</taxon>
        <taxon>Stramenopiles</taxon>
        <taxon>Ochrophyta</taxon>
        <taxon>Bacillariophyta</taxon>
        <taxon>Bacillariophyceae</taxon>
        <taxon>Bacillariophycidae</taxon>
        <taxon>Bacillariales</taxon>
        <taxon>Bacillariaceae</taxon>
        <taxon>Pseudo-nitzschia</taxon>
    </lineage>
</organism>